<dbReference type="InterPro" id="IPR021861">
    <property type="entry name" value="THO_THOC1"/>
</dbReference>
<dbReference type="Pfam" id="PF11957">
    <property type="entry name" value="efThoc1"/>
    <property type="match status" value="1"/>
</dbReference>
<organism evidence="2 3">
    <name type="scientific">Hermanssonia centrifuga</name>
    <dbReference type="NCBI Taxonomy" id="98765"/>
    <lineage>
        <taxon>Eukaryota</taxon>
        <taxon>Fungi</taxon>
        <taxon>Dikarya</taxon>
        <taxon>Basidiomycota</taxon>
        <taxon>Agaricomycotina</taxon>
        <taxon>Agaricomycetes</taxon>
        <taxon>Polyporales</taxon>
        <taxon>Meruliaceae</taxon>
        <taxon>Hermanssonia</taxon>
    </lineage>
</organism>
<feature type="compositionally biased region" description="Basic and acidic residues" evidence="1">
    <location>
        <begin position="199"/>
        <end position="219"/>
    </location>
</feature>
<dbReference type="PANTHER" id="PTHR13265:SF0">
    <property type="entry name" value="HPR1"/>
    <property type="match status" value="1"/>
</dbReference>
<dbReference type="PANTHER" id="PTHR13265">
    <property type="entry name" value="THO COMPLEX SUBUNIT 1"/>
    <property type="match status" value="1"/>
</dbReference>
<dbReference type="PRINTS" id="PR01217">
    <property type="entry name" value="PRICHEXTENSN"/>
</dbReference>
<evidence type="ECO:0000313" key="2">
    <source>
        <dbReference type="EMBL" id="PSS02359.1"/>
    </source>
</evidence>
<keyword evidence="3" id="KW-1185">Reference proteome</keyword>
<evidence type="ECO:0008006" key="4">
    <source>
        <dbReference type="Google" id="ProtNLM"/>
    </source>
</evidence>
<dbReference type="AlphaFoldDB" id="A0A2R6Q5F7"/>
<name>A0A2R6Q5F7_9APHY</name>
<feature type="region of interest" description="Disordered" evidence="1">
    <location>
        <begin position="703"/>
        <end position="771"/>
    </location>
</feature>
<proteinExistence type="predicted"/>
<dbReference type="EMBL" id="MLYV02000398">
    <property type="protein sequence ID" value="PSS02359.1"/>
    <property type="molecule type" value="Genomic_DNA"/>
</dbReference>
<feature type="compositionally biased region" description="Basic and acidic residues" evidence="1">
    <location>
        <begin position="753"/>
        <end position="771"/>
    </location>
</feature>
<reference evidence="2 3" key="1">
    <citation type="submission" date="2018-02" db="EMBL/GenBank/DDBJ databases">
        <title>Genome sequence of the basidiomycete white-rot fungus Phlebia centrifuga.</title>
        <authorList>
            <person name="Granchi Z."/>
            <person name="Peng M."/>
            <person name="de Vries R.P."/>
            <person name="Hilden K."/>
            <person name="Makela M.R."/>
            <person name="Grigoriev I."/>
            <person name="Riley R."/>
        </authorList>
    </citation>
    <scope>NUCLEOTIDE SEQUENCE [LARGE SCALE GENOMIC DNA]</scope>
    <source>
        <strain evidence="2 3">FBCC195</strain>
    </source>
</reference>
<gene>
    <name evidence="2" type="ORF">PHLCEN_2v4052</name>
</gene>
<protein>
    <recommendedName>
        <fullName evidence="4">THO complex subunit 1</fullName>
    </recommendedName>
</protein>
<feature type="compositionally biased region" description="Pro residues" evidence="1">
    <location>
        <begin position="612"/>
        <end position="629"/>
    </location>
</feature>
<accession>A0A2R6Q5F7</accession>
<feature type="region of interest" description="Disordered" evidence="1">
    <location>
        <begin position="194"/>
        <end position="243"/>
    </location>
</feature>
<evidence type="ECO:0000313" key="3">
    <source>
        <dbReference type="Proteomes" id="UP000186601"/>
    </source>
</evidence>
<dbReference type="GO" id="GO:0006406">
    <property type="term" value="P:mRNA export from nucleus"/>
    <property type="evidence" value="ECO:0007669"/>
    <property type="project" value="TreeGrafter"/>
</dbReference>
<dbReference type="OrthoDB" id="9402762at2759"/>
<dbReference type="Proteomes" id="UP000186601">
    <property type="component" value="Unassembled WGS sequence"/>
</dbReference>
<evidence type="ECO:0000256" key="1">
    <source>
        <dbReference type="SAM" id="MobiDB-lite"/>
    </source>
</evidence>
<dbReference type="STRING" id="98765.A0A2R6Q5F7"/>
<feature type="compositionally biased region" description="Polar residues" evidence="1">
    <location>
        <begin position="720"/>
        <end position="730"/>
    </location>
</feature>
<dbReference type="GO" id="GO:0000445">
    <property type="term" value="C:THO complex part of transcription export complex"/>
    <property type="evidence" value="ECO:0007669"/>
    <property type="project" value="TreeGrafter"/>
</dbReference>
<sequence>MQAIETALKTLLQSLPARPINHETLDQLVIRTLSDDQHKASSEIWKTQWEYVLRKEIFELAATEGQALQNPSTYYDDLKDRLDLVLYFTEHEACEQIFPFNVLYDLLETQTIGSCSHIFSWIEARADRLTEGMVPQKGKALVLLRTLNDLLRRLSKMGSTTLFCGRILTFLSQVFPLGERSGVNLRGEYGPIWDGPGGKNEEGQDIKAEEAEEKPKEPVADEMQVDEPSTEGTKPPSTEHKQEHTDDFYQTFWSLQLPFSKPSLFAEQATFSSFKESVNKALPVIKEATAKERAMMGKANASSAASLKRKREPENFASKGQEYFFAKYLTSPELLDLEVADTHFRRQFLFQLLILLNHLLTFTKSVKATWSTTRNRSLQIDFTLDATDAQWVQETIQKVSEELRQTTPSGRTFAETVHVILEREKNWIRWKNELCAPFDKEPWAEEIEEGEDDGRRVKRKIGLEEATREVRRKLTQEDREDWPHALGSAPLTEIWTMGYRDLADLQHPFQPGDVPDFVKKVKQEDAKIDARKKQLAKTAGRIAQTRAKAAAASAAASPAPAPAPVPAPVIVTPAQDAATLTTPRPTLATASAPVATPPLHPSLPAKPGTTPARPPPPPPQEPKEPIPPPIIAPTPTPAVIPPVVVETVLPPDDVITKHEENKQRWSWLALRTARDQYLQHFGKIGTGDVLLLAQEIEKEKIERETALREEAANPGGEGGTNSMQGSQESGNGTGDIKGEVISMGDIQAASFDPESRTSNVRDSEGDIKMGA</sequence>
<feature type="region of interest" description="Disordered" evidence="1">
    <location>
        <begin position="588"/>
        <end position="629"/>
    </location>
</feature>
<comment type="caution">
    <text evidence="2">The sequence shown here is derived from an EMBL/GenBank/DDBJ whole genome shotgun (WGS) entry which is preliminary data.</text>
</comment>